<protein>
    <submittedName>
        <fullName evidence="8">Glycerol-3-phosphate dehydrogenase</fullName>
    </submittedName>
</protein>
<evidence type="ECO:0000256" key="4">
    <source>
        <dbReference type="ARBA" id="ARBA00022827"/>
    </source>
</evidence>
<evidence type="ECO:0000313" key="8">
    <source>
        <dbReference type="EMBL" id="PRX45922.1"/>
    </source>
</evidence>
<proteinExistence type="inferred from homology"/>
<dbReference type="GO" id="GO:0046168">
    <property type="term" value="P:glycerol-3-phosphate catabolic process"/>
    <property type="evidence" value="ECO:0007669"/>
    <property type="project" value="TreeGrafter"/>
</dbReference>
<dbReference type="Gene3D" id="3.50.50.60">
    <property type="entry name" value="FAD/NAD(P)-binding domain"/>
    <property type="match status" value="1"/>
</dbReference>
<evidence type="ECO:0000256" key="3">
    <source>
        <dbReference type="ARBA" id="ARBA00022630"/>
    </source>
</evidence>
<evidence type="ECO:0000256" key="1">
    <source>
        <dbReference type="ARBA" id="ARBA00001974"/>
    </source>
</evidence>
<evidence type="ECO:0000256" key="2">
    <source>
        <dbReference type="ARBA" id="ARBA00007330"/>
    </source>
</evidence>
<feature type="domain" description="FAD dependent oxidoreductase" evidence="6">
    <location>
        <begin position="22"/>
        <end position="375"/>
    </location>
</feature>
<evidence type="ECO:0000259" key="7">
    <source>
        <dbReference type="Pfam" id="PF16901"/>
    </source>
</evidence>
<keyword evidence="4" id="KW-0274">FAD</keyword>
<comment type="caution">
    <text evidence="8">The sequence shown here is derived from an EMBL/GenBank/DDBJ whole genome shotgun (WGS) entry which is preliminary data.</text>
</comment>
<dbReference type="InterPro" id="IPR038299">
    <property type="entry name" value="DAO_C_sf"/>
</dbReference>
<name>A0A2T0LR29_9PSEU</name>
<keyword evidence="5" id="KW-0560">Oxidoreductase</keyword>
<dbReference type="EMBL" id="PVNH01000008">
    <property type="protein sequence ID" value="PRX45922.1"/>
    <property type="molecule type" value="Genomic_DNA"/>
</dbReference>
<dbReference type="InterPro" id="IPR036188">
    <property type="entry name" value="FAD/NAD-bd_sf"/>
</dbReference>
<sequence length="513" mass="54770">MHESRHDRRAATMAALGTGRFDVAVVGGGIIGLATAWEAARAGYRVALVERGDFACATSSASSKLAHGGLRYLAMGNIRLVRENHRERQALGRLVAPHHVRPLPFLVALRRGGPHGRAAIGAGMLAYTALSGFRDGIGRLVSPATAREYVPALRADGLTGCGFYHDHQMNDARLAVTTAMAAAQAGAVLLNHAEVTGLRTTRGRVSGVDVRDRLSGAEFGVDARVVVNATGPWVDHLRRMEDPAAAPSVRLSKGAHLVLRRRAPWHAAVTTPVDDVRVSFALPWEGRLLLGTTDEPYEGDPAEVGVTAGDTEQILGEAALAIEPDHLRREDVLYSFAGLRVLPGGDQDTSHARRETVISLGSRGMVSIAGGKWTTFRHIGRTVLGRLRGLLPERASVPGAVPLPGAGEPAAIGHVVSATLPDLPADVVEHLVRQYGTQSHELLGLGLRDAALLERVHPEGPDIWAQVAYAADREWAVSADDVLRRRTTLTVRGLDTPEIRARVESLLATPART</sequence>
<reference evidence="8 9" key="1">
    <citation type="submission" date="2018-03" db="EMBL/GenBank/DDBJ databases">
        <title>Genomic Encyclopedia of Type Strains, Phase III (KMG-III): the genomes of soil and plant-associated and newly described type strains.</title>
        <authorList>
            <person name="Whitman W."/>
        </authorList>
    </citation>
    <scope>NUCLEOTIDE SEQUENCE [LARGE SCALE GENOMIC DNA]</scope>
    <source>
        <strain evidence="8 9">CGMCC 4.7125</strain>
    </source>
</reference>
<dbReference type="PANTHER" id="PTHR11985">
    <property type="entry name" value="GLYCEROL-3-PHOSPHATE DEHYDROGENASE"/>
    <property type="match status" value="1"/>
</dbReference>
<dbReference type="InterPro" id="IPR031656">
    <property type="entry name" value="DAO_C"/>
</dbReference>
<dbReference type="PRINTS" id="PR01001">
    <property type="entry name" value="FADG3PDH"/>
</dbReference>
<dbReference type="Gene3D" id="3.30.9.10">
    <property type="entry name" value="D-Amino Acid Oxidase, subunit A, domain 2"/>
    <property type="match status" value="1"/>
</dbReference>
<dbReference type="Pfam" id="PF16901">
    <property type="entry name" value="DAO_C"/>
    <property type="match status" value="1"/>
</dbReference>
<comment type="cofactor">
    <cofactor evidence="1">
        <name>FAD</name>
        <dbReference type="ChEBI" id="CHEBI:57692"/>
    </cofactor>
</comment>
<dbReference type="SUPFAM" id="SSF51905">
    <property type="entry name" value="FAD/NAD(P)-binding domain"/>
    <property type="match status" value="1"/>
</dbReference>
<comment type="similarity">
    <text evidence="2">Belongs to the FAD-dependent glycerol-3-phosphate dehydrogenase family.</text>
</comment>
<dbReference type="InterPro" id="IPR000447">
    <property type="entry name" value="G3P_DH_FAD-dep"/>
</dbReference>
<feature type="domain" description="Alpha-glycerophosphate oxidase C-terminal" evidence="7">
    <location>
        <begin position="401"/>
        <end position="492"/>
    </location>
</feature>
<dbReference type="GO" id="GO:0004368">
    <property type="term" value="F:glycerol-3-phosphate dehydrogenase (quinone) activity"/>
    <property type="evidence" value="ECO:0007669"/>
    <property type="project" value="InterPro"/>
</dbReference>
<dbReference type="InterPro" id="IPR006076">
    <property type="entry name" value="FAD-dep_OxRdtase"/>
</dbReference>
<dbReference type="Proteomes" id="UP000238362">
    <property type="component" value="Unassembled WGS sequence"/>
</dbReference>
<dbReference type="PANTHER" id="PTHR11985:SF31">
    <property type="entry name" value="GLYCEROL-3-PHOSPHATE DEHYDROGENASE 2"/>
    <property type="match status" value="1"/>
</dbReference>
<evidence type="ECO:0000313" key="9">
    <source>
        <dbReference type="Proteomes" id="UP000238362"/>
    </source>
</evidence>
<keyword evidence="9" id="KW-1185">Reference proteome</keyword>
<dbReference type="AlphaFoldDB" id="A0A2T0LR29"/>
<evidence type="ECO:0000256" key="5">
    <source>
        <dbReference type="ARBA" id="ARBA00023002"/>
    </source>
</evidence>
<organism evidence="8 9">
    <name type="scientific">Prauserella shujinwangii</name>
    <dbReference type="NCBI Taxonomy" id="1453103"/>
    <lineage>
        <taxon>Bacteria</taxon>
        <taxon>Bacillati</taxon>
        <taxon>Actinomycetota</taxon>
        <taxon>Actinomycetes</taxon>
        <taxon>Pseudonocardiales</taxon>
        <taxon>Pseudonocardiaceae</taxon>
        <taxon>Prauserella</taxon>
    </lineage>
</organism>
<accession>A0A2T0LR29</accession>
<gene>
    <name evidence="8" type="ORF">B0I33_10868</name>
</gene>
<evidence type="ECO:0000259" key="6">
    <source>
        <dbReference type="Pfam" id="PF01266"/>
    </source>
</evidence>
<dbReference type="Pfam" id="PF01266">
    <property type="entry name" value="DAO"/>
    <property type="match status" value="1"/>
</dbReference>
<keyword evidence="3" id="KW-0285">Flavoprotein</keyword>
<dbReference type="Gene3D" id="1.10.8.870">
    <property type="entry name" value="Alpha-glycerophosphate oxidase, cap domain"/>
    <property type="match status" value="1"/>
</dbReference>